<reference evidence="1" key="2">
    <citation type="submission" date="2012-06" db="EMBL/GenBank/DDBJ databases">
        <title>Annotation of the Genome Sequence of Fusarium oxysporum Fo47.</title>
        <authorList>
            <consortium name="The Broad Institute Genomics Platform"/>
            <person name="Ma L.-J."/>
            <person name="Corby-Kistler H."/>
            <person name="Broz K."/>
            <person name="Gale L.R."/>
            <person name="Jonkers W."/>
            <person name="O'Donnell K."/>
            <person name="Ploetz R."/>
            <person name="Steinberg C."/>
            <person name="Schwartz D.C."/>
            <person name="VanEtten H."/>
            <person name="Zhou S."/>
            <person name="Young S.K."/>
            <person name="Zeng Q."/>
            <person name="Gargeya S."/>
            <person name="Fitzgerald M."/>
            <person name="Abouelleil A."/>
            <person name="Alvarado L."/>
            <person name="Chapman S.B."/>
            <person name="Gainer-Dewar J."/>
            <person name="Goldberg J."/>
            <person name="Griggs A."/>
            <person name="Gujja S."/>
            <person name="Hansen M."/>
            <person name="Howarth C."/>
            <person name="Imamovic A."/>
            <person name="Ireland A."/>
            <person name="Larimer J."/>
            <person name="McCowan C."/>
            <person name="Murphy C."/>
            <person name="Pearson M."/>
            <person name="Poon T.W."/>
            <person name="Priest M."/>
            <person name="Roberts A."/>
            <person name="Saif S."/>
            <person name="Shea T."/>
            <person name="Sykes S."/>
            <person name="Wortman J."/>
            <person name="Nusbaum C."/>
            <person name="Birren B."/>
        </authorList>
    </citation>
    <scope>NUCLEOTIDE SEQUENCE</scope>
    <source>
        <strain evidence="1">Fo47</strain>
    </source>
</reference>
<dbReference type="VEuPathDB" id="FungiDB:FOZG_01248"/>
<organism evidence="1">
    <name type="scientific">Fusarium oxysporum Fo47</name>
    <dbReference type="NCBI Taxonomy" id="660027"/>
    <lineage>
        <taxon>Eukaryota</taxon>
        <taxon>Fungi</taxon>
        <taxon>Dikarya</taxon>
        <taxon>Ascomycota</taxon>
        <taxon>Pezizomycotina</taxon>
        <taxon>Sordariomycetes</taxon>
        <taxon>Hypocreomycetidae</taxon>
        <taxon>Hypocreales</taxon>
        <taxon>Nectriaceae</taxon>
        <taxon>Fusarium</taxon>
        <taxon>Fusarium oxysporum species complex</taxon>
    </lineage>
</organism>
<dbReference type="Proteomes" id="UP000030766">
    <property type="component" value="Unassembled WGS sequence"/>
</dbReference>
<sequence>MGSRCHCVVNVVTLVTGALTHITLVGGFSNYRQPNYLRAFCAMSSVLFPRITFDTTGPCASSLAIGPDLTLLRTGLCISACQENGSQFIYVPLSSDLCALVPQGPPESGTACVTRNRRPLWAPISALSTSHTTRDLVID</sequence>
<evidence type="ECO:0000313" key="1">
    <source>
        <dbReference type="EMBL" id="EWZ50951.1"/>
    </source>
</evidence>
<accession>W9L2J9</accession>
<reference evidence="1" key="1">
    <citation type="submission" date="2011-06" db="EMBL/GenBank/DDBJ databases">
        <title>The Genome Sequence of Fusarium oxysporum Fo47.</title>
        <authorList>
            <consortium name="The Broad Institute Genome Sequencing Platform"/>
            <person name="Ma L.-J."/>
            <person name="Gale L.R."/>
            <person name="Schwartz D.C."/>
            <person name="Zhou S."/>
            <person name="Corby-Kistler H."/>
            <person name="Young S.K."/>
            <person name="Zeng Q."/>
            <person name="Gargeya S."/>
            <person name="Fitzgerald M."/>
            <person name="Haas B."/>
            <person name="Abouelleil A."/>
            <person name="Alvarado L."/>
            <person name="Arachchi H.M."/>
            <person name="Berlin A."/>
            <person name="Brown A."/>
            <person name="Chapman S.B."/>
            <person name="Chen Z."/>
            <person name="Dunbar C."/>
            <person name="Freedman E."/>
            <person name="Gearin G."/>
            <person name="Gellesch M."/>
            <person name="Goldberg J."/>
            <person name="Griggs A."/>
            <person name="Gujja S."/>
            <person name="Heiman D."/>
            <person name="Howarth C."/>
            <person name="Larson L."/>
            <person name="Lui A."/>
            <person name="MacDonald P.J.P."/>
            <person name="Mehta T."/>
            <person name="Montmayeur A."/>
            <person name="Murphy C."/>
            <person name="Neiman D."/>
            <person name="Pearson M."/>
            <person name="Priest M."/>
            <person name="Roberts A."/>
            <person name="Saif S."/>
            <person name="Shea T."/>
            <person name="Shenoy N."/>
            <person name="Sisk P."/>
            <person name="Stolte C."/>
            <person name="Sykes S."/>
            <person name="Wortman J."/>
            <person name="Nusbaum C."/>
            <person name="Birren B."/>
        </authorList>
    </citation>
    <scope>NUCLEOTIDE SEQUENCE [LARGE SCALE GENOMIC DNA]</scope>
    <source>
        <strain evidence="1">Fo47</strain>
    </source>
</reference>
<name>W9L2J9_FUSOX</name>
<dbReference type="AlphaFoldDB" id="W9L2J9"/>
<gene>
    <name evidence="1" type="ORF">FOZG_01248</name>
</gene>
<proteinExistence type="predicted"/>
<dbReference type="HOGENOM" id="CLU_1845218_0_0_1"/>
<protein>
    <submittedName>
        <fullName evidence="1">Uncharacterized protein</fullName>
    </submittedName>
</protein>
<dbReference type="EMBL" id="JH717896">
    <property type="protein sequence ID" value="EWZ50951.1"/>
    <property type="molecule type" value="Genomic_DNA"/>
</dbReference>